<feature type="region of interest" description="Disordered" evidence="1">
    <location>
        <begin position="77"/>
        <end position="96"/>
    </location>
</feature>
<dbReference type="AlphaFoldDB" id="A0A6G0Z8V1"/>
<dbReference type="Proteomes" id="UP000478052">
    <property type="component" value="Unassembled WGS sequence"/>
</dbReference>
<reference evidence="2 3" key="1">
    <citation type="submission" date="2019-08" db="EMBL/GenBank/DDBJ databases">
        <title>Whole genome of Aphis craccivora.</title>
        <authorList>
            <person name="Voronova N.V."/>
            <person name="Shulinski R.S."/>
            <person name="Bandarenka Y.V."/>
            <person name="Zhorov D.G."/>
            <person name="Warner D."/>
        </authorList>
    </citation>
    <scope>NUCLEOTIDE SEQUENCE [LARGE SCALE GENOMIC DNA]</scope>
    <source>
        <strain evidence="2">180601</strain>
        <tissue evidence="2">Whole Body</tissue>
    </source>
</reference>
<sequence length="144" mass="15817">MLNHRSAVVIIGDRQTVIVVRQGLRFWQQLRLLHTYWHENNSCSVTDGIEYSVHCSFENVLVWREGRRSSSALVTTVPGGGENGTEVGGGDDDGFRASAKPRRVRLCRNAGAAILAYTPCETAASRHLRHCPYTATAVTTAFSA</sequence>
<evidence type="ECO:0000313" key="2">
    <source>
        <dbReference type="EMBL" id="KAF0767248.1"/>
    </source>
</evidence>
<accession>A0A6G0Z8V1</accession>
<feature type="compositionally biased region" description="Gly residues" evidence="1">
    <location>
        <begin position="78"/>
        <end position="88"/>
    </location>
</feature>
<proteinExistence type="predicted"/>
<gene>
    <name evidence="2" type="ORF">FWK35_00011070</name>
</gene>
<organism evidence="2 3">
    <name type="scientific">Aphis craccivora</name>
    <name type="common">Cowpea aphid</name>
    <dbReference type="NCBI Taxonomy" id="307492"/>
    <lineage>
        <taxon>Eukaryota</taxon>
        <taxon>Metazoa</taxon>
        <taxon>Ecdysozoa</taxon>
        <taxon>Arthropoda</taxon>
        <taxon>Hexapoda</taxon>
        <taxon>Insecta</taxon>
        <taxon>Pterygota</taxon>
        <taxon>Neoptera</taxon>
        <taxon>Paraneoptera</taxon>
        <taxon>Hemiptera</taxon>
        <taxon>Sternorrhyncha</taxon>
        <taxon>Aphidomorpha</taxon>
        <taxon>Aphidoidea</taxon>
        <taxon>Aphididae</taxon>
        <taxon>Aphidini</taxon>
        <taxon>Aphis</taxon>
        <taxon>Aphis</taxon>
    </lineage>
</organism>
<evidence type="ECO:0000313" key="3">
    <source>
        <dbReference type="Proteomes" id="UP000478052"/>
    </source>
</evidence>
<name>A0A6G0Z8V1_APHCR</name>
<protein>
    <submittedName>
        <fullName evidence="2">Uncharacterized protein</fullName>
    </submittedName>
</protein>
<keyword evidence="3" id="KW-1185">Reference proteome</keyword>
<comment type="caution">
    <text evidence="2">The sequence shown here is derived from an EMBL/GenBank/DDBJ whole genome shotgun (WGS) entry which is preliminary data.</text>
</comment>
<evidence type="ECO:0000256" key="1">
    <source>
        <dbReference type="SAM" id="MobiDB-lite"/>
    </source>
</evidence>
<dbReference type="EMBL" id="VUJU01001014">
    <property type="protein sequence ID" value="KAF0767248.1"/>
    <property type="molecule type" value="Genomic_DNA"/>
</dbReference>